<proteinExistence type="predicted"/>
<evidence type="ECO:0000259" key="3">
    <source>
        <dbReference type="Pfam" id="PF00931"/>
    </source>
</evidence>
<feature type="domain" description="Disease resistance protein winged helix" evidence="4">
    <location>
        <begin position="884"/>
        <end position="958"/>
    </location>
</feature>
<organism evidence="6 7">
    <name type="scientific">Saponaria officinalis</name>
    <name type="common">Common soapwort</name>
    <name type="synonym">Lychnis saponaria</name>
    <dbReference type="NCBI Taxonomy" id="3572"/>
    <lineage>
        <taxon>Eukaryota</taxon>
        <taxon>Viridiplantae</taxon>
        <taxon>Streptophyta</taxon>
        <taxon>Embryophyta</taxon>
        <taxon>Tracheophyta</taxon>
        <taxon>Spermatophyta</taxon>
        <taxon>Magnoliopsida</taxon>
        <taxon>eudicotyledons</taxon>
        <taxon>Gunneridae</taxon>
        <taxon>Pentapetalae</taxon>
        <taxon>Caryophyllales</taxon>
        <taxon>Caryophyllaceae</taxon>
        <taxon>Caryophylleae</taxon>
        <taxon>Saponaria</taxon>
    </lineage>
</organism>
<dbReference type="SUPFAM" id="SSF52540">
    <property type="entry name" value="P-loop containing nucleoside triphosphate hydrolases"/>
    <property type="match status" value="2"/>
</dbReference>
<dbReference type="Pfam" id="PF23598">
    <property type="entry name" value="LRR_14"/>
    <property type="match status" value="1"/>
</dbReference>
<keyword evidence="2" id="KW-0611">Plant defense</keyword>
<dbReference type="InterPro" id="IPR055414">
    <property type="entry name" value="LRR_R13L4/SHOC2-like"/>
</dbReference>
<dbReference type="InterPro" id="IPR002182">
    <property type="entry name" value="NB-ARC"/>
</dbReference>
<dbReference type="InterPro" id="IPR027417">
    <property type="entry name" value="P-loop_NTPase"/>
</dbReference>
<dbReference type="Pfam" id="PF00931">
    <property type="entry name" value="NB-ARC"/>
    <property type="match status" value="2"/>
</dbReference>
<evidence type="ECO:0000313" key="7">
    <source>
        <dbReference type="Proteomes" id="UP001443914"/>
    </source>
</evidence>
<sequence length="1393" mass="159686">MSNPTVTVVTKRIRFLLEEHAEILQQGEDQLHGLLFQIEDLASYLEQLVKEKDQEILLYDSNNESEDDAVPNFILKDGSKSILNTKSLRRFLMEITYEFEDVIDTIIYKNISEGMRSCSLLRNKVFKHCFRIESQEMLGINNITTRMDKALKDINAFQCLDIMKAGQYKELSPWGERPRQGLPPTPITPHNLVGIRKDIDILIEKLTRKGHLAQVLYMVGIDGSGKTTMASEVYNHPAIRQHFASFIWADVSRLRDAKDILLEIIWQARGGNEVLHRTDSIKEIANKLSNIIKQRPYLIILDDLEDPEDLATHLLPVIQNSGNISKIVITTRVFPQHPYKHEEYIVGSDEDIDSLAKNLVMKDAYEASIFHTPKTQATKLLLEEFFKNPRVSEHFNFRIWVDVEDEWDTKTVLVKVLKVIKNESLAEKSTEELVEHLQVGLRTNKYLIVPDQVDKGSQPENFWNTKTVSFEVLKILNDKNLGKESVRTLVKHLEACLQRKKYLIVLDQVDIERQLVDARETNTVLLKVLEVLNNESLLKESMETLRMHLLASLQTNNYLIVLDQVDKAQQVVDVLLPIFATAEHKSKVILVTNNPPSQLQNNDIAGQELLDADRLAKRLTGEGDQPILFSIIDMDHSSRKTLLAKKLYDHPRVNHHFDNAKVWISISKDWDANAALSQIIRQITGDNQQLPNSSTEMAKLLLNELAQKMYLIVLDDIGDAEDLVFELLAEISRTSHKRKDIHKSRLIITADNPRIMQQSTLKSILYAMRPLTEDESWQLLCSIAVNQAENSKTTQTITNQFDREPPENRFHKYKMLAKCKGIPLAITALGGLLSTKGTAQEWKSVFTSLKSVETPMQEVLKDVLLLCYDDLPDDVVPCLLYLALFPRHSEIPTGMLVRMWISEGLVTLDSPRTTHQTLEDIASNYLEELACRCMIEVVRRNHMGKMKHIKLHDQIHELLIKTSAELGFIQEYLPSKMNERPLQQAGIRSRKEALHTRERLLRRTAIQYGEQNIYPTKSSNLRSFVQFGKHGASGKDYYFQHETLSLMLEPIQEHFKLLRVLILSGIRTSNILPKSIGYLIFLTYLGLRATNIQVLPETIGNLRKLVTLDYRGTLELGVCAPLPSILSRMTELRHLFLPECTISCTKALDLRILRNLQTLWGVAGGDWLTKGFVGFGPSLMKLGIVRISSKKELESILYWLTIISKELRVLKLDWHTANGGKLQFPENLYSFECLHKLSLIGRLKEEYDFTLIPSLVKLELFFSHLEKYDPTTKLGRLPRLKILTLWNSYKGSQWTCGSGSFPELEELHMSHLTNLEEWIVEEGALPKLKRLSIFSCRKLKRIPEGLSSLHLQQLEILDMSGLFRNDVQEWIQRNAAQEGSHTMPNIKFEGSME</sequence>
<dbReference type="InterPro" id="IPR058922">
    <property type="entry name" value="WHD_DRP"/>
</dbReference>
<dbReference type="Proteomes" id="UP001443914">
    <property type="component" value="Unassembled WGS sequence"/>
</dbReference>
<dbReference type="PANTHER" id="PTHR36766:SF70">
    <property type="entry name" value="DISEASE RESISTANCE PROTEIN RGA4"/>
    <property type="match status" value="1"/>
</dbReference>
<dbReference type="FunFam" id="1.10.10.10:FF:000322">
    <property type="entry name" value="Probable disease resistance protein At1g63360"/>
    <property type="match status" value="1"/>
</dbReference>
<dbReference type="Gene3D" id="1.10.10.10">
    <property type="entry name" value="Winged helix-like DNA-binding domain superfamily/Winged helix DNA-binding domain"/>
    <property type="match status" value="1"/>
</dbReference>
<evidence type="ECO:0000256" key="1">
    <source>
        <dbReference type="ARBA" id="ARBA00022737"/>
    </source>
</evidence>
<dbReference type="Gene3D" id="1.10.8.430">
    <property type="entry name" value="Helical domain of apoptotic protease-activating factors"/>
    <property type="match status" value="1"/>
</dbReference>
<feature type="domain" description="NB-ARC" evidence="3">
    <location>
        <begin position="197"/>
        <end position="332"/>
    </location>
</feature>
<dbReference type="SUPFAM" id="SSF52058">
    <property type="entry name" value="L domain-like"/>
    <property type="match status" value="1"/>
</dbReference>
<evidence type="ECO:0000259" key="4">
    <source>
        <dbReference type="Pfam" id="PF23559"/>
    </source>
</evidence>
<keyword evidence="7" id="KW-1185">Reference proteome</keyword>
<evidence type="ECO:0008006" key="8">
    <source>
        <dbReference type="Google" id="ProtNLM"/>
    </source>
</evidence>
<protein>
    <recommendedName>
        <fullName evidence="8">NB-ARC domain-containing protein</fullName>
    </recommendedName>
</protein>
<gene>
    <name evidence="6" type="ORF">RND81_05G048300</name>
</gene>
<evidence type="ECO:0000313" key="6">
    <source>
        <dbReference type="EMBL" id="KAK9724100.1"/>
    </source>
</evidence>
<feature type="domain" description="Disease resistance R13L4/SHOC-2-like LRR" evidence="5">
    <location>
        <begin position="1047"/>
        <end position="1357"/>
    </location>
</feature>
<dbReference type="EMBL" id="JBDFQZ010000005">
    <property type="protein sequence ID" value="KAK9724100.1"/>
    <property type="molecule type" value="Genomic_DNA"/>
</dbReference>
<feature type="domain" description="NB-ARC" evidence="3">
    <location>
        <begin position="613"/>
        <end position="787"/>
    </location>
</feature>
<dbReference type="Gene3D" id="3.40.50.300">
    <property type="entry name" value="P-loop containing nucleotide triphosphate hydrolases"/>
    <property type="match status" value="3"/>
</dbReference>
<dbReference type="InterPro" id="IPR032675">
    <property type="entry name" value="LRR_dom_sf"/>
</dbReference>
<reference evidence="6" key="1">
    <citation type="submission" date="2024-03" db="EMBL/GenBank/DDBJ databases">
        <title>WGS assembly of Saponaria officinalis var. Norfolk2.</title>
        <authorList>
            <person name="Jenkins J."/>
            <person name="Shu S."/>
            <person name="Grimwood J."/>
            <person name="Barry K."/>
            <person name="Goodstein D."/>
            <person name="Schmutz J."/>
            <person name="Leebens-Mack J."/>
            <person name="Osbourn A."/>
        </authorList>
    </citation>
    <scope>NUCLEOTIDE SEQUENCE [LARGE SCALE GENOMIC DNA]</scope>
    <source>
        <strain evidence="6">JIC</strain>
    </source>
</reference>
<evidence type="ECO:0000259" key="5">
    <source>
        <dbReference type="Pfam" id="PF23598"/>
    </source>
</evidence>
<keyword evidence="1" id="KW-0677">Repeat</keyword>
<dbReference type="PRINTS" id="PR00364">
    <property type="entry name" value="DISEASERSIST"/>
</dbReference>
<comment type="caution">
    <text evidence="6">The sequence shown here is derived from an EMBL/GenBank/DDBJ whole genome shotgun (WGS) entry which is preliminary data.</text>
</comment>
<accession>A0AAW1KTA4</accession>
<dbReference type="PANTHER" id="PTHR36766">
    <property type="entry name" value="PLANT BROAD-SPECTRUM MILDEW RESISTANCE PROTEIN RPW8"/>
    <property type="match status" value="1"/>
</dbReference>
<dbReference type="GO" id="GO:0043531">
    <property type="term" value="F:ADP binding"/>
    <property type="evidence" value="ECO:0007669"/>
    <property type="project" value="InterPro"/>
</dbReference>
<evidence type="ECO:0000256" key="2">
    <source>
        <dbReference type="ARBA" id="ARBA00022821"/>
    </source>
</evidence>
<dbReference type="InterPro" id="IPR042197">
    <property type="entry name" value="Apaf_helical"/>
</dbReference>
<dbReference type="Pfam" id="PF23559">
    <property type="entry name" value="WHD_DRP"/>
    <property type="match status" value="1"/>
</dbReference>
<dbReference type="InterPro" id="IPR036388">
    <property type="entry name" value="WH-like_DNA-bd_sf"/>
</dbReference>
<dbReference type="GO" id="GO:0006952">
    <property type="term" value="P:defense response"/>
    <property type="evidence" value="ECO:0007669"/>
    <property type="project" value="UniProtKB-KW"/>
</dbReference>
<dbReference type="Gene3D" id="3.80.10.10">
    <property type="entry name" value="Ribonuclease Inhibitor"/>
    <property type="match status" value="1"/>
</dbReference>
<name>A0AAW1KTA4_SAPOF</name>